<protein>
    <recommendedName>
        <fullName evidence="8">Inner centromere protein ARK-binding domain-containing protein</fullName>
    </recommendedName>
</protein>
<feature type="region of interest" description="Disordered" evidence="7">
    <location>
        <begin position="1037"/>
        <end position="1068"/>
    </location>
</feature>
<comment type="similarity">
    <text evidence="3">Belongs to the INCENP family.</text>
</comment>
<feature type="compositionally biased region" description="Basic and acidic residues" evidence="7">
    <location>
        <begin position="1645"/>
        <end position="1727"/>
    </location>
</feature>
<feature type="region of interest" description="Disordered" evidence="7">
    <location>
        <begin position="520"/>
        <end position="539"/>
    </location>
</feature>
<feature type="compositionally biased region" description="Basic and acidic residues" evidence="7">
    <location>
        <begin position="745"/>
        <end position="758"/>
    </location>
</feature>
<evidence type="ECO:0000256" key="5">
    <source>
        <dbReference type="ARBA" id="ARBA00023212"/>
    </source>
</evidence>
<evidence type="ECO:0000256" key="7">
    <source>
        <dbReference type="SAM" id="MobiDB-lite"/>
    </source>
</evidence>
<dbReference type="Pfam" id="PF03941">
    <property type="entry name" value="INCENP_ARK-bind"/>
    <property type="match status" value="1"/>
</dbReference>
<dbReference type="GO" id="GO:0005634">
    <property type="term" value="C:nucleus"/>
    <property type="evidence" value="ECO:0007669"/>
    <property type="project" value="UniProtKB-SubCell"/>
</dbReference>
<feature type="compositionally biased region" description="Basic and acidic residues" evidence="7">
    <location>
        <begin position="1534"/>
        <end position="1543"/>
    </location>
</feature>
<feature type="region of interest" description="Disordered" evidence="7">
    <location>
        <begin position="722"/>
        <end position="764"/>
    </location>
</feature>
<feature type="region of interest" description="Disordered" evidence="7">
    <location>
        <begin position="1645"/>
        <end position="1743"/>
    </location>
</feature>
<comment type="subcellular location">
    <subcellularLocation>
        <location evidence="2">Cytoplasm</location>
        <location evidence="2">Cytoskeleton</location>
        <location evidence="2">Spindle</location>
    </subcellularLocation>
    <subcellularLocation>
        <location evidence="1">Nucleus</location>
    </subcellularLocation>
</comment>
<gene>
    <name evidence="9" type="ORF">HRI_004171300</name>
</gene>
<dbReference type="EMBL" id="BSYR01000044">
    <property type="protein sequence ID" value="GMJ05021.1"/>
    <property type="molecule type" value="Genomic_DNA"/>
</dbReference>
<feature type="compositionally biased region" description="Basic and acidic residues" evidence="7">
    <location>
        <begin position="520"/>
        <end position="531"/>
    </location>
</feature>
<keyword evidence="10" id="KW-1185">Reference proteome</keyword>
<keyword evidence="6" id="KW-0539">Nucleus</keyword>
<dbReference type="PANTHER" id="PTHR13738">
    <property type="entry name" value="TROPONIN I"/>
    <property type="match status" value="1"/>
</dbReference>
<keyword evidence="4" id="KW-0963">Cytoplasm</keyword>
<evidence type="ECO:0000256" key="3">
    <source>
        <dbReference type="ARBA" id="ARBA00010042"/>
    </source>
</evidence>
<feature type="compositionally biased region" description="Polar residues" evidence="7">
    <location>
        <begin position="297"/>
        <end position="319"/>
    </location>
</feature>
<feature type="compositionally biased region" description="Basic and acidic residues" evidence="7">
    <location>
        <begin position="427"/>
        <end position="445"/>
    </location>
</feature>
<evidence type="ECO:0000313" key="10">
    <source>
        <dbReference type="Proteomes" id="UP001165190"/>
    </source>
</evidence>
<organism evidence="9 10">
    <name type="scientific">Hibiscus trionum</name>
    <name type="common">Flower of an hour</name>
    <dbReference type="NCBI Taxonomy" id="183268"/>
    <lineage>
        <taxon>Eukaryota</taxon>
        <taxon>Viridiplantae</taxon>
        <taxon>Streptophyta</taxon>
        <taxon>Embryophyta</taxon>
        <taxon>Tracheophyta</taxon>
        <taxon>Spermatophyta</taxon>
        <taxon>Magnoliopsida</taxon>
        <taxon>eudicotyledons</taxon>
        <taxon>Gunneridae</taxon>
        <taxon>Pentapetalae</taxon>
        <taxon>rosids</taxon>
        <taxon>malvids</taxon>
        <taxon>Malvales</taxon>
        <taxon>Malvaceae</taxon>
        <taxon>Malvoideae</taxon>
        <taxon>Hibiscus</taxon>
    </lineage>
</organism>
<feature type="region of interest" description="Disordered" evidence="7">
    <location>
        <begin position="1774"/>
        <end position="1819"/>
    </location>
</feature>
<feature type="region of interest" description="Disordered" evidence="7">
    <location>
        <begin position="427"/>
        <end position="473"/>
    </location>
</feature>
<sequence length="1866" mass="204939">MSTIEKALIQIFERKNRIIDNAKQQILLFDHQLASKCLIDGFAPPPWLLSSAPSQLNKEDLISGLLLPHQQSSFPYCSLYQHPVVTADNVLLPRILCSQVNVSNDGLDHCLSGQAGELDPSVTSPPQDCRDGMTSDMCPDLCSSLARIQRSKSRQRALEHRNSAKACKNNESCEKNGNSFNGQNKASKVASLQSDIVNKLELTRSGDTAATFELEKEEIGQCSSKGKIDNVYSGRVTRTRSSIHPSKSESVPLGTGNNSFVAKKNNVASYEVEKGKSVECRSKERNEKVCSGRVTRSRSSAQPSKSMSGLSGKGNTSSVAKQDSLVLTESIFKSRQQLSVHELLESEFVEPVHNTVSCDKKTEERGQCWSKARGEDVYSGRITRSRSSVQSPKYENSSTGAGKSFSVPKQDDIVLREFINKSGLEHDAAEERGQCRSKARGEDVYSGRITRSRSSVQPAKSENSPPVVGKSFTGAKQDGIVLSESIRKSGLEHAADVELLQFAKPVDDVVTCMVENEERGQFQSTERDESIHSGSVTRAGHSVEFPKSVSGISCAGKTSDVVKCYGNTSIEPICESKEQNNVVDELLELVKPPAMSAGSCVSKKAKDPESKEKENNACQGRLERSRSSSQQQNYENKHLKLDSCPERSTDDGICKSMQVACHARDLKELIKPCDITDESCGREARTSDNQRKLGTVVDQYTDDSTKSRANCGANMFKLVDSSNGLESEVKRPKSKDSNKPPYAKSPDRSKRNESKEVSGTEVNSLPCANDSALAGLNQCDAIVADTNANSDELVEAHLASSASNLDGAKNPLFAKSLNMYNRVDLEVVRTSQHSESAMTVLPKQLDFDDLGECTLNGTSSLILEHGKVSNSPLPCADKLDEATSVLYRKRERGSETDLNKVSGPGRTSNLNVVSSVKESSKTSTDAITSILPESNEISGQKTFMEDLSTTFKVSNENLLGNSPNDAAPSDLNADTEMDYLFKDYGKLEEVKSVMSAPKASNLNTDVCSCPSNLEDIDFTGVCNPALLMKADVTSSDASEHPCAAPFEETKGHPLKQNVEPSPSQNQDADSLGRYIADDIGSVLDHIHAKSSENKVMVQSIQPGRHSSTHVEGSWPHKRRKIEDQLSNPPSLSLSLKGEYIMLLNADKSLADGEDQNAGKCNWQEKVGNENTPSTFMHKRFGVVSISSLPQQTLENIEDHLVEGTREVYPSNIMFSGDGNIEHFTCDGRSKQERKSQLGEDGDFATSRINSPCQLRAGVLSADQSRPEVEGFIIPTDSEQVCTGGDGISFPNLDLPKTTIERAGLLEQLCKSACSHTPLSQFPTTYRLHRTTDLYQSVPNGLLECMDQRSTLPNNDVLRSQLKVSTSCFGDDTNNAFLGRSFSDCLPFSSSQVTGDGKKLYLSPIAKLWDKIASYSGSSEKRRTLNPDLPCINEENENTDEVVDRFQEDAAFEVVASSVKREPLADIKEYPNVAAVVSGAEQFTVRDSLDSVNTSYSFTGTENGIKPKVGKHNASKRRDTGKLKQNRNMLPGANDTKRASESLRNRSSKLQLSEKTSLRKGGPSFSQKEPKVNNIVSNITSFIPIVQQKQAASIITGKRDVKVKALEAAEAAKKLAEKKENDRKMKKEALKLERARLEQENLRQLELEKKKKEEERKKKEADMAAKKRLREEEEKLEKERKRKHMEEARKQQRALEEKVPSKKDENEKKSQALDERGQTMKVPIDEAAKHKKVQKEIAGGNGGKVSEMELRTAVASTSVKPCTAIEDNNAKVMSTMDGATGSDNPIADISREQSYDITPYKGSDDEDEDEDDEPNNKFIPSWASKKRVALVVASQQQLDPEVIFPPGSFCSISEVLLPRKLQQNRGS</sequence>
<evidence type="ECO:0000256" key="6">
    <source>
        <dbReference type="ARBA" id="ARBA00023242"/>
    </source>
</evidence>
<feature type="compositionally biased region" description="Basic and acidic residues" evidence="7">
    <location>
        <begin position="604"/>
        <end position="626"/>
    </location>
</feature>
<dbReference type="Proteomes" id="UP001165190">
    <property type="component" value="Unassembled WGS sequence"/>
</dbReference>
<evidence type="ECO:0000256" key="2">
    <source>
        <dbReference type="ARBA" id="ARBA00004186"/>
    </source>
</evidence>
<comment type="caution">
    <text evidence="9">The sequence shown here is derived from an EMBL/GenBank/DDBJ whole genome shotgun (WGS) entry which is preliminary data.</text>
</comment>
<feature type="compositionally biased region" description="Polar residues" evidence="7">
    <location>
        <begin position="452"/>
        <end position="464"/>
    </location>
</feature>
<proteinExistence type="inferred from homology"/>
<feature type="region of interest" description="Disordered" evidence="7">
    <location>
        <begin position="1499"/>
        <end position="1568"/>
    </location>
</feature>
<reference evidence="9" key="1">
    <citation type="submission" date="2023-05" db="EMBL/GenBank/DDBJ databases">
        <title>Genome and transcriptome analyses reveal genes involved in the formation of fine ridges on petal epidermal cells in Hibiscus trionum.</title>
        <authorList>
            <person name="Koshimizu S."/>
            <person name="Masuda S."/>
            <person name="Ishii T."/>
            <person name="Shirasu K."/>
            <person name="Hoshino A."/>
            <person name="Arita M."/>
        </authorList>
    </citation>
    <scope>NUCLEOTIDE SEQUENCE</scope>
    <source>
        <strain evidence="9">Hamamatsu line</strain>
    </source>
</reference>
<feature type="region of interest" description="Disordered" evidence="7">
    <location>
        <begin position="379"/>
        <end position="406"/>
    </location>
</feature>
<dbReference type="PANTHER" id="PTHR13738:SF1">
    <property type="entry name" value="TROPONIN I"/>
    <property type="match status" value="1"/>
</dbReference>
<keyword evidence="5" id="KW-0206">Cytoskeleton</keyword>
<dbReference type="GO" id="GO:0005819">
    <property type="term" value="C:spindle"/>
    <property type="evidence" value="ECO:0007669"/>
    <property type="project" value="UniProtKB-SubCell"/>
</dbReference>
<feature type="domain" description="Inner centromere protein ARK-binding" evidence="8">
    <location>
        <begin position="1802"/>
        <end position="1854"/>
    </location>
</feature>
<name>A0A9W7MPT5_HIBTR</name>
<dbReference type="InterPro" id="IPR005635">
    <property type="entry name" value="Inner_centromere_prot_ARK-bd"/>
</dbReference>
<feature type="compositionally biased region" description="Acidic residues" evidence="7">
    <location>
        <begin position="1803"/>
        <end position="1812"/>
    </location>
</feature>
<feature type="region of interest" description="Disordered" evidence="7">
    <location>
        <begin position="287"/>
        <end position="319"/>
    </location>
</feature>
<feature type="compositionally biased region" description="Basic and acidic residues" evidence="7">
    <location>
        <begin position="727"/>
        <end position="738"/>
    </location>
</feature>
<feature type="compositionally biased region" description="Polar residues" evidence="7">
    <location>
        <begin position="1058"/>
        <end position="1068"/>
    </location>
</feature>
<evidence type="ECO:0000313" key="9">
    <source>
        <dbReference type="EMBL" id="GMJ05021.1"/>
    </source>
</evidence>
<dbReference type="InterPro" id="IPR050875">
    <property type="entry name" value="Troponin_I"/>
</dbReference>
<feature type="region of interest" description="Disordered" evidence="7">
    <location>
        <begin position="598"/>
        <end position="643"/>
    </location>
</feature>
<accession>A0A9W7MPT5</accession>
<dbReference type="OrthoDB" id="681218at2759"/>
<evidence type="ECO:0000256" key="4">
    <source>
        <dbReference type="ARBA" id="ARBA00022490"/>
    </source>
</evidence>
<evidence type="ECO:0000259" key="8">
    <source>
        <dbReference type="Pfam" id="PF03941"/>
    </source>
</evidence>
<evidence type="ECO:0000256" key="1">
    <source>
        <dbReference type="ARBA" id="ARBA00004123"/>
    </source>
</evidence>
<feature type="compositionally biased region" description="Polar residues" evidence="7">
    <location>
        <begin position="385"/>
        <end position="401"/>
    </location>
</feature>